<comment type="caution">
    <text evidence="1">The sequence shown here is derived from an EMBL/GenBank/DDBJ whole genome shotgun (WGS) entry which is preliminary data.</text>
</comment>
<sequence length="112" mass="12589">MLGFVCMQGKVGLPLASSPGKVSSLQVSALARSKWELVVEKGCCAVASCAFIRVSEDRPINGAQEGQRCGQWESIELGLSRRSLYPLLEKQHLRRVLLRFRICVEYYCALWR</sequence>
<accession>A0AAV4WRQ3</accession>
<evidence type="ECO:0000313" key="2">
    <source>
        <dbReference type="Proteomes" id="UP001054837"/>
    </source>
</evidence>
<dbReference type="AlphaFoldDB" id="A0AAV4WRQ3"/>
<name>A0AAV4WRQ3_9ARAC</name>
<organism evidence="1 2">
    <name type="scientific">Caerostris darwini</name>
    <dbReference type="NCBI Taxonomy" id="1538125"/>
    <lineage>
        <taxon>Eukaryota</taxon>
        <taxon>Metazoa</taxon>
        <taxon>Ecdysozoa</taxon>
        <taxon>Arthropoda</taxon>
        <taxon>Chelicerata</taxon>
        <taxon>Arachnida</taxon>
        <taxon>Araneae</taxon>
        <taxon>Araneomorphae</taxon>
        <taxon>Entelegynae</taxon>
        <taxon>Araneoidea</taxon>
        <taxon>Araneidae</taxon>
        <taxon>Caerostris</taxon>
    </lineage>
</organism>
<keyword evidence="2" id="KW-1185">Reference proteome</keyword>
<gene>
    <name evidence="1" type="ORF">CDAR_462491</name>
</gene>
<evidence type="ECO:0000313" key="1">
    <source>
        <dbReference type="EMBL" id="GIY84213.1"/>
    </source>
</evidence>
<protein>
    <submittedName>
        <fullName evidence="1">Uncharacterized protein</fullName>
    </submittedName>
</protein>
<dbReference type="EMBL" id="BPLQ01014910">
    <property type="protein sequence ID" value="GIY84213.1"/>
    <property type="molecule type" value="Genomic_DNA"/>
</dbReference>
<dbReference type="Proteomes" id="UP001054837">
    <property type="component" value="Unassembled WGS sequence"/>
</dbReference>
<reference evidence="1 2" key="1">
    <citation type="submission" date="2021-06" db="EMBL/GenBank/DDBJ databases">
        <title>Caerostris darwini draft genome.</title>
        <authorList>
            <person name="Kono N."/>
            <person name="Arakawa K."/>
        </authorList>
    </citation>
    <scope>NUCLEOTIDE SEQUENCE [LARGE SCALE GENOMIC DNA]</scope>
</reference>
<proteinExistence type="predicted"/>